<dbReference type="GO" id="GO:0046716">
    <property type="term" value="P:muscle cell cellular homeostasis"/>
    <property type="evidence" value="ECO:0007669"/>
    <property type="project" value="UniProtKB-ARBA"/>
</dbReference>
<dbReference type="InterPro" id="IPR015154">
    <property type="entry name" value="EF-hand_dom_typ2"/>
</dbReference>
<dbReference type="PROSITE" id="PS50135">
    <property type="entry name" value="ZF_ZZ_2"/>
    <property type="match status" value="1"/>
</dbReference>
<dbReference type="CDD" id="cd00201">
    <property type="entry name" value="WW"/>
    <property type="match status" value="1"/>
</dbReference>
<dbReference type="GO" id="GO:0005856">
    <property type="term" value="C:cytoskeleton"/>
    <property type="evidence" value="ECO:0007669"/>
    <property type="project" value="UniProtKB-SubCell"/>
</dbReference>
<dbReference type="InterPro" id="IPR043145">
    <property type="entry name" value="Znf_ZZ_sf"/>
</dbReference>
<dbReference type="KEGG" id="dci:103512209"/>
<accession>A0A3Q0IZ77</accession>
<feature type="compositionally biased region" description="Polar residues" evidence="13">
    <location>
        <begin position="856"/>
        <end position="867"/>
    </location>
</feature>
<keyword evidence="8" id="KW-0106">Calcium</keyword>
<evidence type="ECO:0000256" key="2">
    <source>
        <dbReference type="ARBA" id="ARBA00004278"/>
    </source>
</evidence>
<dbReference type="AlphaFoldDB" id="A0A3Q0IZ77"/>
<evidence type="ECO:0000256" key="9">
    <source>
        <dbReference type="ARBA" id="ARBA00023136"/>
    </source>
</evidence>
<evidence type="ECO:0000256" key="8">
    <source>
        <dbReference type="ARBA" id="ARBA00022837"/>
    </source>
</evidence>
<dbReference type="GO" id="GO:0099536">
    <property type="term" value="P:synaptic signaling"/>
    <property type="evidence" value="ECO:0007669"/>
    <property type="project" value="TreeGrafter"/>
</dbReference>
<dbReference type="Gene3D" id="1.10.238.10">
    <property type="entry name" value="EF-hand"/>
    <property type="match status" value="2"/>
</dbReference>
<dbReference type="InterPro" id="IPR011992">
    <property type="entry name" value="EF-hand-dom_pair"/>
</dbReference>
<evidence type="ECO:0000256" key="7">
    <source>
        <dbReference type="ARBA" id="ARBA00022833"/>
    </source>
</evidence>
<keyword evidence="5" id="KW-0479">Metal-binding</keyword>
<dbReference type="PANTHER" id="PTHR12268:SF14">
    <property type="entry name" value="DYSTROPHIN-1"/>
    <property type="match status" value="1"/>
</dbReference>
<feature type="compositionally biased region" description="Polar residues" evidence="13">
    <location>
        <begin position="887"/>
        <end position="919"/>
    </location>
</feature>
<dbReference type="GO" id="GO:0008270">
    <property type="term" value="F:zinc ion binding"/>
    <property type="evidence" value="ECO:0007669"/>
    <property type="project" value="UniProtKB-KW"/>
</dbReference>
<feature type="compositionally biased region" description="Basic and acidic residues" evidence="13">
    <location>
        <begin position="687"/>
        <end position="697"/>
    </location>
</feature>
<feature type="region of interest" description="Disordered" evidence="13">
    <location>
        <begin position="574"/>
        <end position="604"/>
    </location>
</feature>
<keyword evidence="7" id="KW-0862">Zinc</keyword>
<name>A0A3Q0IZ77_DIACI</name>
<dbReference type="GeneID" id="103512209"/>
<dbReference type="Gene3D" id="3.30.60.90">
    <property type="match status" value="2"/>
</dbReference>
<evidence type="ECO:0000256" key="6">
    <source>
        <dbReference type="ARBA" id="ARBA00022771"/>
    </source>
</evidence>
<dbReference type="InterPro" id="IPR015153">
    <property type="entry name" value="EF-hand_dom_typ1"/>
</dbReference>
<dbReference type="PaxDb" id="121845-A0A3Q0IZ77"/>
<feature type="compositionally biased region" description="Polar residues" evidence="13">
    <location>
        <begin position="826"/>
        <end position="845"/>
    </location>
</feature>
<feature type="region of interest" description="Disordered" evidence="13">
    <location>
        <begin position="887"/>
        <end position="938"/>
    </location>
</feature>
<evidence type="ECO:0000259" key="14">
    <source>
        <dbReference type="PROSITE" id="PS50020"/>
    </source>
</evidence>
<dbReference type="GO" id="GO:0042383">
    <property type="term" value="C:sarcolemma"/>
    <property type="evidence" value="ECO:0007669"/>
    <property type="project" value="UniProtKB-SubCell"/>
</dbReference>
<evidence type="ECO:0000256" key="13">
    <source>
        <dbReference type="SAM" id="MobiDB-lite"/>
    </source>
</evidence>
<dbReference type="Pfam" id="PF00569">
    <property type="entry name" value="ZZ"/>
    <property type="match status" value="2"/>
</dbReference>
<gene>
    <name evidence="17" type="primary">LOC103512209</name>
</gene>
<keyword evidence="11" id="KW-0206">Cytoskeleton</keyword>
<dbReference type="InterPro" id="IPR000433">
    <property type="entry name" value="Znf_ZZ"/>
</dbReference>
<feature type="region of interest" description="Disordered" evidence="13">
    <location>
        <begin position="826"/>
        <end position="867"/>
    </location>
</feature>
<feature type="domain" description="WW" evidence="14">
    <location>
        <begin position="9"/>
        <end position="36"/>
    </location>
</feature>
<dbReference type="Pfam" id="PF09069">
    <property type="entry name" value="EF-hand_3"/>
    <property type="match status" value="1"/>
</dbReference>
<dbReference type="Pfam" id="PF00397">
    <property type="entry name" value="WW"/>
    <property type="match status" value="1"/>
</dbReference>
<dbReference type="STRING" id="121845.A0A3Q0IZ77"/>
<keyword evidence="9" id="KW-0472">Membrane</keyword>
<reference evidence="17" key="1">
    <citation type="submission" date="2025-08" db="UniProtKB">
        <authorList>
            <consortium name="RefSeq"/>
        </authorList>
    </citation>
    <scope>IDENTIFICATION</scope>
</reference>
<proteinExistence type="predicted"/>
<dbReference type="PROSITE" id="PS50020">
    <property type="entry name" value="WW_DOMAIN_2"/>
    <property type="match status" value="1"/>
</dbReference>
<keyword evidence="6 12" id="KW-0863">Zinc-finger</keyword>
<keyword evidence="3" id="KW-1003">Cell membrane</keyword>
<dbReference type="CDD" id="cd16245">
    <property type="entry name" value="EFh_DAH"/>
    <property type="match status" value="1"/>
</dbReference>
<dbReference type="SUPFAM" id="SSF51045">
    <property type="entry name" value="WW domain"/>
    <property type="match status" value="1"/>
</dbReference>
<dbReference type="GO" id="GO:0005737">
    <property type="term" value="C:cytoplasm"/>
    <property type="evidence" value="ECO:0007669"/>
    <property type="project" value="UniProtKB-ARBA"/>
</dbReference>
<dbReference type="Gene3D" id="6.10.140.70">
    <property type="match status" value="1"/>
</dbReference>
<dbReference type="GO" id="GO:0050804">
    <property type="term" value="P:modulation of chemical synaptic transmission"/>
    <property type="evidence" value="ECO:0007669"/>
    <property type="project" value="UniProtKB-ARBA"/>
</dbReference>
<dbReference type="GO" id="GO:0003779">
    <property type="term" value="F:actin binding"/>
    <property type="evidence" value="ECO:0007669"/>
    <property type="project" value="UniProtKB-KW"/>
</dbReference>
<sequence length="1031" mass="117030">MSRRPVKQWEKASTGSGVVYYVNHADKKTQWEHPNYQVMLEMLDDCNSIKYAAYRTAAKLCVLQRFFSMNLVPVKIIAGVFDKHQMRTTENNLELSSSELEDIIYDILFATHTSTPQQSLINVDLNTELILNFLLSVFDSARRKSVRVLCSKVVLTILCASSMQSKIHYLFEQLSDHNHCISKRKMECFLQCCSALMYYLAESLAFSSSLIKPALRACFQGNDKFVGLTEDAFVRWFLSEPRIVLWFPIFYRLKTAENEVHPVACSTCKTNPIRGLRYKCLRCISYDQCLQVHPVACSTCKTNPIRGLRYKCLRCISYDQCQNCFFTRRISRRHKLRHPMQEYCWQGGSRRSTFEYLKTLIKRRRIEPDVSNHTSLSSMKPDFELSSIIGLLESIDQCQNCFFTRRISRRHKLRHPMQEYCWQGGSRRSTFEYLKTLIKRICGHESRLQYLPVEPSDFAVDKDTAVNSTEETQVSNHTSLSSMKPDFELSSIIGLLESENKRLEKEMRNIDSDYLREHKDQIRTQIQRLRKVKTHINLLCSQPARMSRMQSTPVIQYNRGPSFENLLSPIAASDTSTSGISSPGTLSPHSRETAGSSSTSSILDSRAGLSSTFSLIDSRVTPDDISTWIGKKNLSQSRDRFDFSALLCPKQVSASYRVLSDDLDKENVANEVASRGNKSASRGNKSIGRDKSVNFEKSESRDANSSFSLDEVLAQYECDSRFSTTTKSSTSLAKRAKSLFDISGKSTRSEKRQALSTLDLENSIPCDRLKNESRMSYASCYSQVSLLSGNTRSDANSCENLPDKSMGSEDYLESIRKTCTDMFSLENSRGRQSQSVELRNMSRNSACPERIRRRQSGTPDGNFSCQTLPRMFRTPLQNSSAHMNAMNSAVRTEVSQRTVQQNVHQMNSRSSNGSPNDQCDQLPKTEQYGKRPSLSKSSESLLVNSKLTPMVSQPSLSSTIKSCSYRDLSQRQKKGEGLCDSLNSLLSQDGVIERSIRDSSGEVVVQDEQLFLLQDEIDNILVKLKTILGSV</sequence>
<feature type="region of interest" description="Disordered" evidence="13">
    <location>
        <begin position="670"/>
        <end position="697"/>
    </location>
</feature>
<evidence type="ECO:0000259" key="15">
    <source>
        <dbReference type="PROSITE" id="PS50135"/>
    </source>
</evidence>
<evidence type="ECO:0000256" key="4">
    <source>
        <dbReference type="ARBA" id="ARBA00022490"/>
    </source>
</evidence>
<feature type="compositionally biased region" description="Polar residues" evidence="13">
    <location>
        <begin position="574"/>
        <end position="588"/>
    </location>
</feature>
<evidence type="ECO:0000256" key="10">
    <source>
        <dbReference type="ARBA" id="ARBA00023203"/>
    </source>
</evidence>
<evidence type="ECO:0000256" key="5">
    <source>
        <dbReference type="ARBA" id="ARBA00022723"/>
    </source>
</evidence>
<dbReference type="InterPro" id="IPR001202">
    <property type="entry name" value="WW_dom"/>
</dbReference>
<protein>
    <submittedName>
        <fullName evidence="17">Dystrophin</fullName>
    </submittedName>
</protein>
<dbReference type="RefSeq" id="XP_026681552.1">
    <property type="nucleotide sequence ID" value="XM_026825751.1"/>
</dbReference>
<evidence type="ECO:0000256" key="12">
    <source>
        <dbReference type="PROSITE-ProRule" id="PRU00228"/>
    </source>
</evidence>
<evidence type="ECO:0000256" key="3">
    <source>
        <dbReference type="ARBA" id="ARBA00022475"/>
    </source>
</evidence>
<dbReference type="SMART" id="SM00291">
    <property type="entry name" value="ZnF_ZZ"/>
    <property type="match status" value="2"/>
</dbReference>
<dbReference type="GO" id="GO:0016010">
    <property type="term" value="C:dystrophin-associated glycoprotein complex"/>
    <property type="evidence" value="ECO:0007669"/>
    <property type="project" value="UniProtKB-ARBA"/>
</dbReference>
<evidence type="ECO:0000256" key="1">
    <source>
        <dbReference type="ARBA" id="ARBA00004245"/>
    </source>
</evidence>
<feature type="domain" description="ZZ-type" evidence="15">
    <location>
        <begin position="292"/>
        <end position="348"/>
    </location>
</feature>
<evidence type="ECO:0000313" key="17">
    <source>
        <dbReference type="RefSeq" id="XP_026681552.1"/>
    </source>
</evidence>
<keyword evidence="10" id="KW-0009">Actin-binding</keyword>
<dbReference type="InterPro" id="IPR036020">
    <property type="entry name" value="WW_dom_sf"/>
</dbReference>
<dbReference type="SUPFAM" id="SSF57850">
    <property type="entry name" value="RING/U-box"/>
    <property type="match status" value="2"/>
</dbReference>
<dbReference type="Pfam" id="PF09068">
    <property type="entry name" value="EF-hand_2"/>
    <property type="match status" value="1"/>
</dbReference>
<keyword evidence="16" id="KW-1185">Reference proteome</keyword>
<dbReference type="SUPFAM" id="SSF47473">
    <property type="entry name" value="EF-hand"/>
    <property type="match status" value="2"/>
</dbReference>
<evidence type="ECO:0000256" key="11">
    <source>
        <dbReference type="ARBA" id="ARBA00023212"/>
    </source>
</evidence>
<dbReference type="Proteomes" id="UP000079169">
    <property type="component" value="Unplaced"/>
</dbReference>
<dbReference type="SMART" id="SM00456">
    <property type="entry name" value="WW"/>
    <property type="match status" value="1"/>
</dbReference>
<organism evidence="16 17">
    <name type="scientific">Diaphorina citri</name>
    <name type="common">Asian citrus psyllid</name>
    <dbReference type="NCBI Taxonomy" id="121845"/>
    <lineage>
        <taxon>Eukaryota</taxon>
        <taxon>Metazoa</taxon>
        <taxon>Ecdysozoa</taxon>
        <taxon>Arthropoda</taxon>
        <taxon>Hexapoda</taxon>
        <taxon>Insecta</taxon>
        <taxon>Pterygota</taxon>
        <taxon>Neoptera</taxon>
        <taxon>Paraneoptera</taxon>
        <taxon>Hemiptera</taxon>
        <taxon>Sternorrhyncha</taxon>
        <taxon>Psylloidea</taxon>
        <taxon>Psyllidae</taxon>
        <taxon>Diaphorininae</taxon>
        <taxon>Diaphorina</taxon>
    </lineage>
</organism>
<dbReference type="GO" id="GO:0045202">
    <property type="term" value="C:synapse"/>
    <property type="evidence" value="ECO:0007669"/>
    <property type="project" value="GOC"/>
</dbReference>
<dbReference type="PROSITE" id="PS01159">
    <property type="entry name" value="WW_DOMAIN_1"/>
    <property type="match status" value="1"/>
</dbReference>
<evidence type="ECO:0000313" key="16">
    <source>
        <dbReference type="Proteomes" id="UP000079169"/>
    </source>
</evidence>
<dbReference type="InterPro" id="IPR050774">
    <property type="entry name" value="KCMF1/Dystrophin"/>
</dbReference>
<dbReference type="PANTHER" id="PTHR12268">
    <property type="entry name" value="E3 UBIQUITIN-PROTEIN LIGASE KCMF1"/>
    <property type="match status" value="1"/>
</dbReference>
<comment type="subcellular location">
    <subcellularLocation>
        <location evidence="2">Cell membrane</location>
        <location evidence="2">Sarcolemma</location>
        <topology evidence="2">Peripheral membrane protein</topology>
        <orientation evidence="2">Cytoplasmic side</orientation>
    </subcellularLocation>
    <subcellularLocation>
        <location evidence="1">Cytoplasm</location>
        <location evidence="1">Cytoskeleton</location>
    </subcellularLocation>
</comment>
<dbReference type="Gene3D" id="2.20.70.10">
    <property type="match status" value="1"/>
</dbReference>
<keyword evidence="4" id="KW-0963">Cytoplasm</keyword>